<accession>A0A087GMK9</accession>
<keyword evidence="7" id="KW-0961">Cell wall biogenesis/degradation</keyword>
<evidence type="ECO:0000256" key="3">
    <source>
        <dbReference type="ARBA" id="ARBA00022679"/>
    </source>
</evidence>
<feature type="non-terminal residue" evidence="8">
    <location>
        <position position="224"/>
    </location>
</feature>
<dbReference type="InterPro" id="IPR005150">
    <property type="entry name" value="Cellulose_synth"/>
</dbReference>
<evidence type="ECO:0000313" key="9">
    <source>
        <dbReference type="Proteomes" id="UP000029120"/>
    </source>
</evidence>
<keyword evidence="9" id="KW-1185">Reference proteome</keyword>
<proteinExistence type="predicted"/>
<evidence type="ECO:0000256" key="2">
    <source>
        <dbReference type="ARBA" id="ARBA00022676"/>
    </source>
</evidence>
<keyword evidence="3" id="KW-0808">Transferase</keyword>
<protein>
    <submittedName>
        <fullName evidence="8">Uncharacterized protein</fullName>
    </submittedName>
</protein>
<dbReference type="OrthoDB" id="72851at2759"/>
<sequence>MNFLLRVSGLMTNAPYMLNVDCDMYANEANVIRQAMCIFLQESTNQNHCAFVQFSQAFNDSNTDELNIFKSFMERGVAGIQGPIYAGSGCFHTRRVMYGLSPGDLEDDGSFSLAATTKIPTEIGLSFLLHGKSKLNPCALVLSIACLLHTPKLSLISQGTFFRIGSAISLLRGYFSVEPEGVRKRSAYRWKGLGLTIPDQVSDHYSEAKEESCQRLRSETTIRL</sequence>
<dbReference type="PANTHER" id="PTHR13301">
    <property type="entry name" value="X-BOX TRANSCRIPTION FACTOR-RELATED"/>
    <property type="match status" value="1"/>
</dbReference>
<evidence type="ECO:0000256" key="4">
    <source>
        <dbReference type="ARBA" id="ARBA00022692"/>
    </source>
</evidence>
<dbReference type="Pfam" id="PF03552">
    <property type="entry name" value="Cellulose_synt"/>
    <property type="match status" value="1"/>
</dbReference>
<evidence type="ECO:0000256" key="7">
    <source>
        <dbReference type="ARBA" id="ARBA00023316"/>
    </source>
</evidence>
<dbReference type="EMBL" id="CM002874">
    <property type="protein sequence ID" value="KFK31111.1"/>
    <property type="molecule type" value="Genomic_DNA"/>
</dbReference>
<evidence type="ECO:0000313" key="8">
    <source>
        <dbReference type="EMBL" id="KFK31111.1"/>
    </source>
</evidence>
<evidence type="ECO:0000256" key="1">
    <source>
        <dbReference type="ARBA" id="ARBA00004308"/>
    </source>
</evidence>
<evidence type="ECO:0000256" key="6">
    <source>
        <dbReference type="ARBA" id="ARBA00023136"/>
    </source>
</evidence>
<dbReference type="Gramene" id="KFK31111">
    <property type="protein sequence ID" value="KFK31111"/>
    <property type="gene ID" value="AALP_AA6G069500"/>
</dbReference>
<dbReference type="GO" id="GO:0016020">
    <property type="term" value="C:membrane"/>
    <property type="evidence" value="ECO:0007669"/>
    <property type="project" value="InterPro"/>
</dbReference>
<keyword evidence="2" id="KW-0328">Glycosyltransferase</keyword>
<evidence type="ECO:0000256" key="5">
    <source>
        <dbReference type="ARBA" id="ARBA00022989"/>
    </source>
</evidence>
<dbReference type="AlphaFoldDB" id="A0A087GMK9"/>
<keyword evidence="4" id="KW-0812">Transmembrane</keyword>
<reference evidence="9" key="1">
    <citation type="journal article" date="2015" name="Nat. Plants">
        <title>Genome expansion of Arabis alpina linked with retrotransposition and reduced symmetric DNA methylation.</title>
        <authorList>
            <person name="Willing E.M."/>
            <person name="Rawat V."/>
            <person name="Mandakova T."/>
            <person name="Maumus F."/>
            <person name="James G.V."/>
            <person name="Nordstroem K.J."/>
            <person name="Becker C."/>
            <person name="Warthmann N."/>
            <person name="Chica C."/>
            <person name="Szarzynska B."/>
            <person name="Zytnicki M."/>
            <person name="Albani M.C."/>
            <person name="Kiefer C."/>
            <person name="Bergonzi S."/>
            <person name="Castaings L."/>
            <person name="Mateos J.L."/>
            <person name="Berns M.C."/>
            <person name="Bujdoso N."/>
            <person name="Piofczyk T."/>
            <person name="de Lorenzo L."/>
            <person name="Barrero-Sicilia C."/>
            <person name="Mateos I."/>
            <person name="Piednoel M."/>
            <person name="Hagmann J."/>
            <person name="Chen-Min-Tao R."/>
            <person name="Iglesias-Fernandez R."/>
            <person name="Schuster S.C."/>
            <person name="Alonso-Blanco C."/>
            <person name="Roudier F."/>
            <person name="Carbonero P."/>
            <person name="Paz-Ares J."/>
            <person name="Davis S.J."/>
            <person name="Pecinka A."/>
            <person name="Quesneville H."/>
            <person name="Colot V."/>
            <person name="Lysak M.A."/>
            <person name="Weigel D."/>
            <person name="Coupland G."/>
            <person name="Schneeberger K."/>
        </authorList>
    </citation>
    <scope>NUCLEOTIDE SEQUENCE [LARGE SCALE GENOMIC DNA]</scope>
    <source>
        <strain evidence="9">cv. Pajares</strain>
    </source>
</reference>
<dbReference type="GO" id="GO:0012505">
    <property type="term" value="C:endomembrane system"/>
    <property type="evidence" value="ECO:0007669"/>
    <property type="project" value="UniProtKB-SubCell"/>
</dbReference>
<dbReference type="GO" id="GO:0030244">
    <property type="term" value="P:cellulose biosynthetic process"/>
    <property type="evidence" value="ECO:0007669"/>
    <property type="project" value="InterPro"/>
</dbReference>
<dbReference type="GO" id="GO:0016760">
    <property type="term" value="F:cellulose synthase (UDP-forming) activity"/>
    <property type="evidence" value="ECO:0007669"/>
    <property type="project" value="InterPro"/>
</dbReference>
<dbReference type="GO" id="GO:0071555">
    <property type="term" value="P:cell wall organization"/>
    <property type="evidence" value="ECO:0007669"/>
    <property type="project" value="UniProtKB-KW"/>
</dbReference>
<dbReference type="eggNOG" id="ENOG502QTT0">
    <property type="taxonomic scope" value="Eukaryota"/>
</dbReference>
<dbReference type="Proteomes" id="UP000029120">
    <property type="component" value="Chromosome 6"/>
</dbReference>
<gene>
    <name evidence="8" type="ordered locus">AALP_Aa6g069500</name>
</gene>
<keyword evidence="6" id="KW-0472">Membrane</keyword>
<organism evidence="8 9">
    <name type="scientific">Arabis alpina</name>
    <name type="common">Alpine rock-cress</name>
    <dbReference type="NCBI Taxonomy" id="50452"/>
    <lineage>
        <taxon>Eukaryota</taxon>
        <taxon>Viridiplantae</taxon>
        <taxon>Streptophyta</taxon>
        <taxon>Embryophyta</taxon>
        <taxon>Tracheophyta</taxon>
        <taxon>Spermatophyta</taxon>
        <taxon>Magnoliopsida</taxon>
        <taxon>eudicotyledons</taxon>
        <taxon>Gunneridae</taxon>
        <taxon>Pentapetalae</taxon>
        <taxon>rosids</taxon>
        <taxon>malvids</taxon>
        <taxon>Brassicales</taxon>
        <taxon>Brassicaceae</taxon>
        <taxon>Arabideae</taxon>
        <taxon>Arabis</taxon>
    </lineage>
</organism>
<name>A0A087GMK9_ARAAL</name>
<keyword evidence="5" id="KW-1133">Transmembrane helix</keyword>
<comment type="subcellular location">
    <subcellularLocation>
        <location evidence="1">Endomembrane system</location>
    </subcellularLocation>
</comment>